<keyword evidence="2" id="KW-1185">Reference proteome</keyword>
<reference evidence="2" key="1">
    <citation type="submission" date="2017-03" db="EMBL/GenBank/DDBJ databases">
        <title>Genomes of endolithic fungi from Antarctica.</title>
        <authorList>
            <person name="Coleine C."/>
            <person name="Masonjones S."/>
            <person name="Stajich J.E."/>
        </authorList>
    </citation>
    <scope>NUCLEOTIDE SEQUENCE [LARGE SCALE GENOMIC DNA]</scope>
    <source>
        <strain evidence="2">CCFEE 5527</strain>
    </source>
</reference>
<dbReference type="EMBL" id="NAJO01000010">
    <property type="protein sequence ID" value="OQO09622.1"/>
    <property type="molecule type" value="Genomic_DNA"/>
</dbReference>
<dbReference type="AlphaFoldDB" id="A0A1V8TEH8"/>
<evidence type="ECO:0000313" key="2">
    <source>
        <dbReference type="Proteomes" id="UP000192596"/>
    </source>
</evidence>
<comment type="caution">
    <text evidence="1">The sequence shown here is derived from an EMBL/GenBank/DDBJ whole genome shotgun (WGS) entry which is preliminary data.</text>
</comment>
<protein>
    <submittedName>
        <fullName evidence="1">Uncharacterized protein</fullName>
    </submittedName>
</protein>
<proteinExistence type="predicted"/>
<accession>A0A1V8TEH8</accession>
<evidence type="ECO:0000313" key="1">
    <source>
        <dbReference type="EMBL" id="OQO09622.1"/>
    </source>
</evidence>
<sequence length="238" mass="26347">MLDVAKHLAVLTYGLCRPRRLPSLVTDIVAGYLDDPASIILVLSAVSKRLHQYAASVIYQEIKLDFQEDGRAVRKSALLSRTLRANEVAASSVRSLIFTGCIFPGSVRGHELEDLDSDNATQYVNALVDCASGDFSLNRARPMTLRASMSHASVPEFCCQILNLCREVRELTIASALLEYPGFYNIVGPGRPVTLQNLRTADFCIDLDTTHTEPYDPHLYVVKDWDATLLGLFSLLSR</sequence>
<organism evidence="1 2">
    <name type="scientific">Cryoendolithus antarcticus</name>
    <dbReference type="NCBI Taxonomy" id="1507870"/>
    <lineage>
        <taxon>Eukaryota</taxon>
        <taxon>Fungi</taxon>
        <taxon>Dikarya</taxon>
        <taxon>Ascomycota</taxon>
        <taxon>Pezizomycotina</taxon>
        <taxon>Dothideomycetes</taxon>
        <taxon>Dothideomycetidae</taxon>
        <taxon>Cladosporiales</taxon>
        <taxon>Cladosporiaceae</taxon>
        <taxon>Cryoendolithus</taxon>
    </lineage>
</organism>
<name>A0A1V8TEH8_9PEZI</name>
<gene>
    <name evidence="1" type="ORF">B0A48_05024</name>
</gene>
<dbReference type="Proteomes" id="UP000192596">
    <property type="component" value="Unassembled WGS sequence"/>
</dbReference>
<dbReference type="InParanoid" id="A0A1V8TEH8"/>